<name>A0ABP8QU48_9SPHI</name>
<evidence type="ECO:0000313" key="2">
    <source>
        <dbReference type="EMBL" id="GAA4509982.1"/>
    </source>
</evidence>
<proteinExistence type="predicted"/>
<gene>
    <name evidence="2" type="ORF">GCM10023173_00770</name>
</gene>
<evidence type="ECO:0000259" key="1">
    <source>
        <dbReference type="Pfam" id="PF05299"/>
    </source>
</evidence>
<dbReference type="Gene3D" id="1.10.390.10">
    <property type="entry name" value="Neutral Protease Domain 2"/>
    <property type="match status" value="1"/>
</dbReference>
<accession>A0ABP8QU48</accession>
<dbReference type="InterPro" id="IPR007963">
    <property type="entry name" value="Peptidase_M61_catalytic"/>
</dbReference>
<protein>
    <recommendedName>
        <fullName evidence="1">Peptidase M61 catalytic domain-containing protein</fullName>
    </recommendedName>
</protein>
<dbReference type="SUPFAM" id="SSF50156">
    <property type="entry name" value="PDZ domain-like"/>
    <property type="match status" value="1"/>
</dbReference>
<feature type="domain" description="Peptidase M61 catalytic" evidence="1">
    <location>
        <begin position="101"/>
        <end position="175"/>
    </location>
</feature>
<dbReference type="Pfam" id="PF05299">
    <property type="entry name" value="Peptidase_M61"/>
    <property type="match status" value="1"/>
</dbReference>
<dbReference type="EMBL" id="BAABGR010000002">
    <property type="protein sequence ID" value="GAA4509982.1"/>
    <property type="molecule type" value="Genomic_DNA"/>
</dbReference>
<dbReference type="InterPro" id="IPR027268">
    <property type="entry name" value="Peptidase_M4/M1_CTD_sf"/>
</dbReference>
<dbReference type="InterPro" id="IPR036034">
    <property type="entry name" value="PDZ_sf"/>
</dbReference>
<organism evidence="2 3">
    <name type="scientific">Sphingobacterium thermophilum</name>
    <dbReference type="NCBI Taxonomy" id="768534"/>
    <lineage>
        <taxon>Bacteria</taxon>
        <taxon>Pseudomonadati</taxon>
        <taxon>Bacteroidota</taxon>
        <taxon>Sphingobacteriia</taxon>
        <taxon>Sphingobacteriales</taxon>
        <taxon>Sphingobacteriaceae</taxon>
        <taxon>Sphingobacterium</taxon>
    </lineage>
</organism>
<keyword evidence="3" id="KW-1185">Reference proteome</keyword>
<dbReference type="Proteomes" id="UP001500394">
    <property type="component" value="Unassembled WGS sequence"/>
</dbReference>
<comment type="caution">
    <text evidence="2">The sequence shown here is derived from an EMBL/GenBank/DDBJ whole genome shotgun (WGS) entry which is preliminary data.</text>
</comment>
<dbReference type="RefSeq" id="WP_345063096.1">
    <property type="nucleotide sequence ID" value="NZ_BAABGR010000002.1"/>
</dbReference>
<sequence length="408" mass="46854">MGELTTSKTTIRDMEVEVFVYSPSDSINADTVLALSHPIINCAIQFIGYTPVSRYVLLVYFHDKEDHSKIPCLNFWGALEHGNSSTYALPAQKELFPYLQKMIAHEFMHILAPLNLHSNKLVSTDYSIPVNQDNHLWLYEGITEWASHIMLLRNAFISLDDYLLELSAMIRRSRTFTPPYSLLKLSNSWHTAEGKKQYGNIYQLGALTATILDLRLLRLSEGTRGLREVYLDLVKKYGSKQPFDNDSFFEEFITLTYPEIQSFIHKHIMSYTPFDFVEEFKAVGIQYLPVQLEDQNTPSLGFTVEHHPQGFVVSKILSPDTSAVKVKVGDIIVQVEVDDSPLDGNTFLFKLMQAKIHSPYSLRVLREGKSLVLEGRILQNARYDVFRQEENATAEQRYLRLKWMTLSP</sequence>
<evidence type="ECO:0000313" key="3">
    <source>
        <dbReference type="Proteomes" id="UP001500394"/>
    </source>
</evidence>
<reference evidence="3" key="1">
    <citation type="journal article" date="2019" name="Int. J. Syst. Evol. Microbiol.">
        <title>The Global Catalogue of Microorganisms (GCM) 10K type strain sequencing project: providing services to taxonomists for standard genome sequencing and annotation.</title>
        <authorList>
            <consortium name="The Broad Institute Genomics Platform"/>
            <consortium name="The Broad Institute Genome Sequencing Center for Infectious Disease"/>
            <person name="Wu L."/>
            <person name="Ma J."/>
        </authorList>
    </citation>
    <scope>NUCLEOTIDE SEQUENCE [LARGE SCALE GENOMIC DNA]</scope>
    <source>
        <strain evidence="3">JCM 17858</strain>
    </source>
</reference>